<dbReference type="InterPro" id="IPR036390">
    <property type="entry name" value="WH_DNA-bd_sf"/>
</dbReference>
<dbReference type="InterPro" id="IPR050313">
    <property type="entry name" value="Carb_Metab_HTH_regulators"/>
</dbReference>
<dbReference type="PROSITE" id="PS51000">
    <property type="entry name" value="HTH_DEOR_2"/>
    <property type="match status" value="1"/>
</dbReference>
<reference evidence="4" key="1">
    <citation type="journal article" date="2023" name="Int. J. Syst. Evol. Microbiol.">
        <title>&lt;i&gt;Holtiella tumoricola&lt;/i&gt; gen. nov. sp. nov., isolated from a human clinical sample.</title>
        <authorList>
            <person name="Allen-Vercoe E."/>
            <person name="Daigneault M.C."/>
            <person name="Vancuren S.J."/>
            <person name="Cochrane K."/>
            <person name="O'Neal L.L."/>
            <person name="Sankaranarayanan K."/>
            <person name="Lawson P.A."/>
        </authorList>
    </citation>
    <scope>NUCLEOTIDE SEQUENCE</scope>
    <source>
        <strain evidence="4">CC70A</strain>
    </source>
</reference>
<dbReference type="SUPFAM" id="SSF46785">
    <property type="entry name" value="Winged helix' DNA-binding domain"/>
    <property type="match status" value="1"/>
</dbReference>
<gene>
    <name evidence="4" type="ORF">PBV87_00335</name>
</gene>
<dbReference type="Gene3D" id="1.10.10.10">
    <property type="entry name" value="Winged helix-like DNA-binding domain superfamily/Winged helix DNA-binding domain"/>
    <property type="match status" value="1"/>
</dbReference>
<dbReference type="Pfam" id="PF08220">
    <property type="entry name" value="HTH_DeoR"/>
    <property type="match status" value="1"/>
</dbReference>
<dbReference type="GO" id="GO:0003677">
    <property type="term" value="F:DNA binding"/>
    <property type="evidence" value="ECO:0007669"/>
    <property type="project" value="UniProtKB-KW"/>
</dbReference>
<evidence type="ECO:0000313" key="4">
    <source>
        <dbReference type="EMBL" id="MDA3729960.1"/>
    </source>
</evidence>
<dbReference type="SMART" id="SM01134">
    <property type="entry name" value="DeoRC"/>
    <property type="match status" value="1"/>
</dbReference>
<dbReference type="PANTHER" id="PTHR30363">
    <property type="entry name" value="HTH-TYPE TRANSCRIPTIONAL REGULATOR SRLR-RELATED"/>
    <property type="match status" value="1"/>
</dbReference>
<evidence type="ECO:0000256" key="2">
    <source>
        <dbReference type="ARBA" id="ARBA00023163"/>
    </source>
</evidence>
<comment type="caution">
    <text evidence="4">The sequence shown here is derived from an EMBL/GenBank/DDBJ whole genome shotgun (WGS) entry which is preliminary data.</text>
</comment>
<dbReference type="InterPro" id="IPR037171">
    <property type="entry name" value="NagB/RpiA_transferase-like"/>
</dbReference>
<feature type="domain" description="HTH deoR-type" evidence="3">
    <location>
        <begin position="3"/>
        <end position="58"/>
    </location>
</feature>
<protein>
    <submittedName>
        <fullName evidence="4">DeoR/GlpR family DNA-binding transcription regulator</fullName>
    </submittedName>
</protein>
<dbReference type="Pfam" id="PF00455">
    <property type="entry name" value="DeoRC"/>
    <property type="match status" value="1"/>
</dbReference>
<name>A0AA42DJA3_9FIRM</name>
<evidence type="ECO:0000256" key="1">
    <source>
        <dbReference type="ARBA" id="ARBA00023015"/>
    </source>
</evidence>
<keyword evidence="2" id="KW-0804">Transcription</keyword>
<dbReference type="RefSeq" id="WP_271010724.1">
    <property type="nucleotide sequence ID" value="NZ_JAQIFT010000004.1"/>
</dbReference>
<keyword evidence="5" id="KW-1185">Reference proteome</keyword>
<dbReference type="PANTHER" id="PTHR30363:SF44">
    <property type="entry name" value="AGA OPERON TRANSCRIPTIONAL REPRESSOR-RELATED"/>
    <property type="match status" value="1"/>
</dbReference>
<sequence>MFLEERHKRILNKLTAEGRVKVKDLAKEFNVTEDCIRKDLRELENNQKLKRVYGGAILQRTHQDLRTIDERKNINLDEKRKIARSALTFIQENDTVFLDTSTNTLEIAKELATANKKVTVVTNMLEIVFQLKAHPHIKIICIGGEFNHEVGAIVGTATESYIRSFTYDIAFIGACGVNKDSGYVSTISLVDGTTKKTIIECANRSYLVIEKEKFNYDAFYKFARLEEITGIITEDEVILEP</sequence>
<dbReference type="InterPro" id="IPR014036">
    <property type="entry name" value="DeoR-like_C"/>
</dbReference>
<dbReference type="Gene3D" id="3.40.50.1360">
    <property type="match status" value="1"/>
</dbReference>
<dbReference type="EMBL" id="JAQIFT010000004">
    <property type="protein sequence ID" value="MDA3729960.1"/>
    <property type="molecule type" value="Genomic_DNA"/>
</dbReference>
<organism evidence="4 5">
    <name type="scientific">Holtiella tumoricola</name>
    <dbReference type="NCBI Taxonomy" id="3018743"/>
    <lineage>
        <taxon>Bacteria</taxon>
        <taxon>Bacillati</taxon>
        <taxon>Bacillota</taxon>
        <taxon>Clostridia</taxon>
        <taxon>Lachnospirales</taxon>
        <taxon>Cellulosilyticaceae</taxon>
        <taxon>Holtiella</taxon>
    </lineage>
</organism>
<dbReference type="GO" id="GO:0003700">
    <property type="term" value="F:DNA-binding transcription factor activity"/>
    <property type="evidence" value="ECO:0007669"/>
    <property type="project" value="InterPro"/>
</dbReference>
<dbReference type="SUPFAM" id="SSF100950">
    <property type="entry name" value="NagB/RpiA/CoA transferase-like"/>
    <property type="match status" value="1"/>
</dbReference>
<evidence type="ECO:0000313" key="5">
    <source>
        <dbReference type="Proteomes" id="UP001169242"/>
    </source>
</evidence>
<dbReference type="AlphaFoldDB" id="A0AA42DJA3"/>
<dbReference type="InterPro" id="IPR036388">
    <property type="entry name" value="WH-like_DNA-bd_sf"/>
</dbReference>
<evidence type="ECO:0000259" key="3">
    <source>
        <dbReference type="PROSITE" id="PS51000"/>
    </source>
</evidence>
<dbReference type="SMART" id="SM00420">
    <property type="entry name" value="HTH_DEOR"/>
    <property type="match status" value="1"/>
</dbReference>
<keyword evidence="1" id="KW-0805">Transcription regulation</keyword>
<dbReference type="InterPro" id="IPR001034">
    <property type="entry name" value="DeoR_HTH"/>
</dbReference>
<accession>A0AA42DJA3</accession>
<dbReference type="Proteomes" id="UP001169242">
    <property type="component" value="Unassembled WGS sequence"/>
</dbReference>
<keyword evidence="4" id="KW-0238">DNA-binding</keyword>
<proteinExistence type="predicted"/>